<dbReference type="PANTHER" id="PTHR44591:SF3">
    <property type="entry name" value="RESPONSE REGULATORY DOMAIN-CONTAINING PROTEIN"/>
    <property type="match status" value="1"/>
</dbReference>
<accession>A0ABR6WGF2</accession>
<sequence length="147" mass="16546">MSQFLILLVDDDTELLQIVSSAAEHSFPEASFLQITSASKAEEYINELDGKGPKLILLDINLKADPDGFAFLDFLAAHPVACSIPVVMLTVSELLDDIKHAYLSGANAFTTKPFSYEEWKEYLGNLRTYWFKTITLAPIRFRKDRPT</sequence>
<keyword evidence="1 2" id="KW-0597">Phosphoprotein</keyword>
<protein>
    <submittedName>
        <fullName evidence="4">CheY-like chemotaxis protein</fullName>
    </submittedName>
</protein>
<keyword evidence="5" id="KW-1185">Reference proteome</keyword>
<dbReference type="InterPro" id="IPR001789">
    <property type="entry name" value="Sig_transdc_resp-reg_receiver"/>
</dbReference>
<dbReference type="Gene3D" id="3.40.50.2300">
    <property type="match status" value="1"/>
</dbReference>
<dbReference type="PROSITE" id="PS50110">
    <property type="entry name" value="RESPONSE_REGULATORY"/>
    <property type="match status" value="1"/>
</dbReference>
<dbReference type="InterPro" id="IPR011006">
    <property type="entry name" value="CheY-like_superfamily"/>
</dbReference>
<dbReference type="PANTHER" id="PTHR44591">
    <property type="entry name" value="STRESS RESPONSE REGULATOR PROTEIN 1"/>
    <property type="match status" value="1"/>
</dbReference>
<dbReference type="EMBL" id="VFIA01000077">
    <property type="protein sequence ID" value="MBC3795072.1"/>
    <property type="molecule type" value="Genomic_DNA"/>
</dbReference>
<gene>
    <name evidence="4" type="ORF">FH603_5605</name>
</gene>
<dbReference type="RefSeq" id="WP_186742190.1">
    <property type="nucleotide sequence ID" value="NZ_VFIA01000077.1"/>
</dbReference>
<dbReference type="SUPFAM" id="SSF52172">
    <property type="entry name" value="CheY-like"/>
    <property type="match status" value="1"/>
</dbReference>
<dbReference type="InterPro" id="IPR050595">
    <property type="entry name" value="Bact_response_regulator"/>
</dbReference>
<evidence type="ECO:0000256" key="1">
    <source>
        <dbReference type="ARBA" id="ARBA00022553"/>
    </source>
</evidence>
<evidence type="ECO:0000259" key="3">
    <source>
        <dbReference type="PROSITE" id="PS50110"/>
    </source>
</evidence>
<feature type="domain" description="Response regulatory" evidence="3">
    <location>
        <begin position="5"/>
        <end position="127"/>
    </location>
</feature>
<feature type="modified residue" description="4-aspartylphosphate" evidence="2">
    <location>
        <position position="59"/>
    </location>
</feature>
<dbReference type="Pfam" id="PF00072">
    <property type="entry name" value="Response_reg"/>
    <property type="match status" value="1"/>
</dbReference>
<evidence type="ECO:0000313" key="5">
    <source>
        <dbReference type="Proteomes" id="UP000700732"/>
    </source>
</evidence>
<comment type="caution">
    <text evidence="4">The sequence shown here is derived from an EMBL/GenBank/DDBJ whole genome shotgun (WGS) entry which is preliminary data.</text>
</comment>
<proteinExistence type="predicted"/>
<evidence type="ECO:0000256" key="2">
    <source>
        <dbReference type="PROSITE-ProRule" id="PRU00169"/>
    </source>
</evidence>
<evidence type="ECO:0000313" key="4">
    <source>
        <dbReference type="EMBL" id="MBC3795072.1"/>
    </source>
</evidence>
<dbReference type="Proteomes" id="UP000700732">
    <property type="component" value="Unassembled WGS sequence"/>
</dbReference>
<name>A0ABR6WGF2_9BACT</name>
<reference evidence="4 5" key="1">
    <citation type="submission" date="2019-06" db="EMBL/GenBank/DDBJ databases">
        <title>Spirosoma utsteinense sp. nov. isolated from Antarctic ice-free soils.</title>
        <authorList>
            <person name="Tahon G."/>
        </authorList>
    </citation>
    <scope>NUCLEOTIDE SEQUENCE [LARGE SCALE GENOMIC DNA]</scope>
    <source>
        <strain evidence="4 5">LMG 31447</strain>
    </source>
</reference>
<organism evidence="4 5">
    <name type="scientific">Spirosoma utsteinense</name>
    <dbReference type="NCBI Taxonomy" id="2585773"/>
    <lineage>
        <taxon>Bacteria</taxon>
        <taxon>Pseudomonadati</taxon>
        <taxon>Bacteroidota</taxon>
        <taxon>Cytophagia</taxon>
        <taxon>Cytophagales</taxon>
        <taxon>Cytophagaceae</taxon>
        <taxon>Spirosoma</taxon>
    </lineage>
</organism>
<dbReference type="SMART" id="SM00448">
    <property type="entry name" value="REC"/>
    <property type="match status" value="1"/>
</dbReference>